<evidence type="ECO:0000313" key="3">
    <source>
        <dbReference type="Proteomes" id="UP000302163"/>
    </source>
</evidence>
<keyword evidence="1" id="KW-0812">Transmembrane</keyword>
<keyword evidence="1" id="KW-1133">Transmembrane helix</keyword>
<evidence type="ECO:0000313" key="2">
    <source>
        <dbReference type="EMBL" id="QCT21962.1"/>
    </source>
</evidence>
<gene>
    <name evidence="1" type="primary">drpB</name>
    <name evidence="2" type="ORF">FEM41_21080</name>
</gene>
<proteinExistence type="inferred from homology"/>
<comment type="similarity">
    <text evidence="1">Belongs to the DrpB family.</text>
</comment>
<name>A0A4P8YT03_9ENTR</name>
<accession>A0A4P8YT03</accession>
<comment type="subcellular location">
    <subcellularLocation>
        <location evidence="1">Cell inner membrane</location>
        <topology evidence="1">Multi-pass membrane protein</topology>
    </subcellularLocation>
    <text evidence="1">Localizes to the septal ring before constriction, only when cells are grown at low ionic strength.</text>
</comment>
<dbReference type="GO" id="GO:0051301">
    <property type="term" value="P:cell division"/>
    <property type="evidence" value="ECO:0007669"/>
    <property type="project" value="UniProtKB-KW"/>
</dbReference>
<dbReference type="AlphaFoldDB" id="A0A4P8YT03"/>
<dbReference type="HAMAP" id="MF_00857">
    <property type="entry name" value="DrpB"/>
    <property type="match status" value="1"/>
</dbReference>
<keyword evidence="1" id="KW-0132">Cell division</keyword>
<keyword evidence="1" id="KW-1003">Cell membrane</keyword>
<dbReference type="EMBL" id="CP040428">
    <property type="protein sequence ID" value="QCT21962.1"/>
    <property type="molecule type" value="Genomic_DNA"/>
</dbReference>
<protein>
    <recommendedName>
        <fullName evidence="1">Cell division protein DrpB</fullName>
    </recommendedName>
    <alternativeName>
        <fullName evidence="1">Division ring protein B</fullName>
    </alternativeName>
</protein>
<dbReference type="InterPro" id="IPR046385">
    <property type="entry name" value="DrpB"/>
</dbReference>
<keyword evidence="1" id="KW-0131">Cell cycle</keyword>
<keyword evidence="1" id="KW-0997">Cell inner membrane</keyword>
<dbReference type="RefSeq" id="WP_138098130.1">
    <property type="nucleotide sequence ID" value="NZ_CP040428.1"/>
</dbReference>
<feature type="transmembrane region" description="Helical" evidence="1">
    <location>
        <begin position="12"/>
        <end position="34"/>
    </location>
</feature>
<dbReference type="OrthoDB" id="6561718at2"/>
<keyword evidence="1" id="KW-0472">Membrane</keyword>
<keyword evidence="3" id="KW-1185">Reference proteome</keyword>
<dbReference type="KEGG" id="izh:FEM41_21080"/>
<feature type="transmembrane region" description="Helical" evidence="1">
    <location>
        <begin position="54"/>
        <end position="81"/>
    </location>
</feature>
<organism evidence="2 3">
    <name type="scientific">Jejubacter calystegiae</name>
    <dbReference type="NCBI Taxonomy" id="2579935"/>
    <lineage>
        <taxon>Bacteria</taxon>
        <taxon>Pseudomonadati</taxon>
        <taxon>Pseudomonadota</taxon>
        <taxon>Gammaproteobacteria</taxon>
        <taxon>Enterobacterales</taxon>
        <taxon>Enterobacteriaceae</taxon>
        <taxon>Jejubacter</taxon>
    </lineage>
</organism>
<reference evidence="2 3" key="1">
    <citation type="submission" date="2019-05" db="EMBL/GenBank/DDBJ databases">
        <title>Complete genome sequence of Izhakiella calystegiae KSNA2, an endophyte isolated from beach morning glory (Calystegia soldanella).</title>
        <authorList>
            <person name="Jiang L."/>
            <person name="Jeong J.C."/>
            <person name="Kim C.Y."/>
            <person name="Kim D.H."/>
            <person name="Kim S.W."/>
            <person name="Lee j."/>
        </authorList>
    </citation>
    <scope>NUCLEOTIDE SEQUENCE [LARGE SCALE GENOMIC DNA]</scope>
    <source>
        <strain evidence="2 3">KSNA2</strain>
    </source>
</reference>
<dbReference type="GO" id="GO:0005886">
    <property type="term" value="C:plasma membrane"/>
    <property type="evidence" value="ECO:0007669"/>
    <property type="project" value="UniProtKB-SubCell"/>
</dbReference>
<sequence>MEEKPVRGLGGRIALWAFYAFCFYFVWAMLRYFWIVSGVESPPGDGVAGDMGTLGGKLLGALLGFMVLGAVGSLLGAIAWYTRPRVR</sequence>
<comment type="function">
    <text evidence="1">A non-essential division protein that localizes to the septal ring in low ionic strength medium.</text>
</comment>
<dbReference type="Proteomes" id="UP000302163">
    <property type="component" value="Chromosome"/>
</dbReference>
<evidence type="ECO:0000256" key="1">
    <source>
        <dbReference type="HAMAP-Rule" id="MF_00857"/>
    </source>
</evidence>
<dbReference type="NCBIfam" id="NF038392">
    <property type="entry name" value="div_DrpB_YedR"/>
    <property type="match status" value="1"/>
</dbReference>